<name>A0A1H8JI93_9FIRM</name>
<keyword evidence="2" id="KW-1185">Reference proteome</keyword>
<protein>
    <recommendedName>
        <fullName evidence="3">Capsid protein</fullName>
    </recommendedName>
</protein>
<evidence type="ECO:0000313" key="1">
    <source>
        <dbReference type="EMBL" id="SEN80402.1"/>
    </source>
</evidence>
<evidence type="ECO:0000313" key="2">
    <source>
        <dbReference type="Proteomes" id="UP000199512"/>
    </source>
</evidence>
<dbReference type="OrthoDB" id="9770443at2"/>
<accession>A0A1H8JI93</accession>
<gene>
    <name evidence="1" type="ORF">SAMN05216454_11428</name>
</gene>
<dbReference type="RefSeq" id="WP_091975930.1">
    <property type="nucleotide sequence ID" value="NZ_FODF01000014.1"/>
</dbReference>
<evidence type="ECO:0008006" key="3">
    <source>
        <dbReference type="Google" id="ProtNLM"/>
    </source>
</evidence>
<dbReference type="Proteomes" id="UP000199512">
    <property type="component" value="Unassembled WGS sequence"/>
</dbReference>
<dbReference type="EMBL" id="FODF01000014">
    <property type="protein sequence ID" value="SEN80402.1"/>
    <property type="molecule type" value="Genomic_DNA"/>
</dbReference>
<dbReference type="AlphaFoldDB" id="A0A1H8JI93"/>
<organism evidence="1 2">
    <name type="scientific">Peptostreptococcus russellii</name>
    <dbReference type="NCBI Taxonomy" id="215200"/>
    <lineage>
        <taxon>Bacteria</taxon>
        <taxon>Bacillati</taxon>
        <taxon>Bacillota</taxon>
        <taxon>Clostridia</taxon>
        <taxon>Peptostreptococcales</taxon>
        <taxon>Peptostreptococcaceae</taxon>
        <taxon>Peptostreptococcus</taxon>
    </lineage>
</organism>
<dbReference type="STRING" id="215200.SAMN05216454_11428"/>
<proteinExistence type="predicted"/>
<sequence>MPNSIEKAKILQKKLDLQMVQEMTTGWMEVNSSQVQYNGGDEVKIPQLLVTGLGDYNNGYKEGNITFKFVTRKLTQDRGTSFTLDVRDVDETAGILNIASVMSEFQRTQVVPEVDAYRISFLATTALANEGFHEEYTPDKDVINHIKDGIKAIRKAGYNGQLVIHANWDTITELEKVKPVVANTVTFTANGINTTVNQIDNCPILPTADNRMISKIKINDGTSEFGFAKDPTGKQLNFLIVGRDVPIAITKLDTIRIFNPFVNQKANGWLADYRRFHDIWVLDSKKKAIFCSTALA</sequence>
<reference evidence="1 2" key="1">
    <citation type="submission" date="2016-10" db="EMBL/GenBank/DDBJ databases">
        <authorList>
            <person name="de Groot N.N."/>
        </authorList>
    </citation>
    <scope>NUCLEOTIDE SEQUENCE [LARGE SCALE GENOMIC DNA]</scope>
    <source>
        <strain evidence="1 2">Calf135</strain>
    </source>
</reference>